<dbReference type="Pfam" id="PF18198">
    <property type="entry name" value="AAA_lid_11"/>
    <property type="match status" value="1"/>
</dbReference>
<evidence type="ECO:0000256" key="8">
    <source>
        <dbReference type="ARBA" id="ARBA00022846"/>
    </source>
</evidence>
<dbReference type="InterPro" id="IPR026983">
    <property type="entry name" value="DHC"/>
</dbReference>
<feature type="domain" description="Dynein heavy chain 3 AAA+ lid" evidence="24">
    <location>
        <begin position="2225"/>
        <end position="2314"/>
    </location>
</feature>
<evidence type="ECO:0000256" key="4">
    <source>
        <dbReference type="ARBA" id="ARBA00022701"/>
    </source>
</evidence>
<sequence>MPSDESGQPNPLAGRLYVKPKAPNTGFKVPGPTSGSPRAGRASGVLKPRADVGRSRTLEPLAKKAKPSIFMEQGRGEDYMREKTPPLPAKQLPSIGTDASKGVALRGSHDEPFPMDAAHHGVPASPDNWEPPSDGTAYIGLAYALRQYPNSTEFVYLRRLDKDSTSYNPYALDVVPFAAVDPNDFYTMSVRGVTHYVNGGSADFTNLDQWEREYQLFNAMCTLNVFKRYRAWKGFSLWRKAVRRGKIGRVQKLLKKNLFLLNDVFQTSLLCTRSLCFNLSQVRLHRVSSTTTYTLPDFCGAQDDQRAMVKQELQTFSEETVETVSTACTRALELLEERLNGFYTKENEGDPTATMMHSPRSSSITASVPGKAGGKDANNYSYTIAAARRSEQRKLLCFVKLADYMICDTLHNLLIDSVSDILTVTAPPPEPEVVMDEEAAAAEAEAAAAKAEEEAKKKAEGKPEAKTDKEKEEEEKNKPPEKVPLYEIEVLLADGQLVFAPSPDEFQEKMDEVVGGFVDTLCTVTRLLAQENLMSQVVEQGTEVEMGSTLAELIEDEVHQNLVGEVKYSLAVAFDAAEECKQTFLPHQLICAENDKRDAAVLKSEYSAGERTLESFREDIKEFKKQTTDIEELPLNTDEGIVRINSQQLKETFLPSPKMCLDQIFKILPELGAERYGTFISEVHEGSTRLNATINTVEDFVEQLVALEELKEKQKKFNDQLLEITNLYEVIDEFTIPVSEMDYAAYQTLNTDFSALKTSMEEVEMQKDDYVSRFSQELEAQVEVINKEAVAIRTAAQHEMILDEKSDGDVVVAYVTDLREKLKVQETGAKRIQKYQKLFKVMESKYDELDETVGDVDLKEMLWQGKREWADLTEEWGEMKFEDIDITNMEEKVGRFYKQVMKAERGLPSNKVVPEQKDKVEEFKGTIPVIASLRNKNLKERHWDKVEEIIGRPIVRDGNFTLNSLMALKVMDFAEEIGIVSTEATQEGVLEELLAKVQAKWADVEFSVLSYKESKDVFILGGVDEVMVTLEDSMVTMATILSSRYVAGIRTEVEKMEKALNLFSETLDEWLAVQKGWMYLESIFSAPDIQRQLPAEAKAFFQVDKQLKDIMRRVKDRPSALQTGTTPGWLEIFQKSGETLDKIQKNLEDYLETKRMSFPRFYFLSNDELLEILAQTKNVQAVQPHMSKCFDGIRLLDFGDDPKSIDIFAMISGEQEYVSLGKNLKARGNVEQWLSAVEAAMQASLKKFAKSAFQDYTKVPRSEWVLQQPAQLVLVISQVFWCQAVVDCLEGDNLAHDMADFFDQNVAQLKELTALVRGDLTKLHRKILCALITIDVHARDIIESLIADEVRKLTDFGWQMQLRYTWDDDNDLAVVRQTNASFNYAYEYLGAQSRLVVTPMTDRCYMTLTGALHLKLGGAPAGPAGTGKTETTKDLGKALGVQCVVFNCGDNLDFKFMGKFFSGLSQSGAWACFDEFNRIDIEVLSVVAQQLLSIQNALKAGVSTFFFEGREIKLIPTCGVFITMNPGYAGRTELPDNLKVLFRPMAMMIPDYGLVAEVMLFSEGFEDAKTLSRKMVKLYKLSSEQLSQQDHYDFGMRAVKSVLVMAGALKRANPDVDENVTLIRAMQDSNLPKFLADDVFLFRSIIGDLFPGVVIPPNDYGALQQSVEKCILEVGLQALPAFVLKVIQFFETINVRFGCMLVGPTGSGKTENYRMLQAALTDLRNEKNEDQRFQITHTFVLNPKCIKMGELYGEYNLMTNEWTDGLGSTLIRQAVADTLPDLKWVMFDGPVDAIWIENMNTVLDDNCTLCLPNGERIKLNPTTMRALFEVQDLSVASPATVSRCGMVYMPPTDLGWRPYVQTWVQKRIRENLNATQETKDYVYGLFEEYIDEGIKFLRRNTREAIPSVDINLVTSTTFLFEALVQEKRGINFSKPPEELHPQLGKLFTFAYMWGMGGNMLSAGWDYWDEFVRDLFPKLVMFPGGGTVFDYYIDMKSETFDCKEWSTVVPDFVYDSKTPYFEMLVPTMDTVRYAFLLEILLEVQKSALFTGDTGVGKSVIVASSLSNLTEPAGLVPVTINFSAQTNAIDTQLLIESKLEKKRKTRFGAPYGKKIVIFVDDVNMPARETYGAQPPIELLRQFQDFRGFYDRKKLFWKDIEDMTIVSACAPPGGGRQELTPRFVRHFNMFCVPPPSEQCTKTILSSILGGFLGDGFSKEFATLLKPIVDSSMEVFTRIAQELLPTPAKSHYTFNLRDLSKVFQGVLMVNPGSCNDKSVMMRLWVHEASRVFHDRLIDMDDKRYFLNMLVELLSKNFDGSYTYEEMFEEREIVFGDFIKIGLEREERKYEEVPDFEKMTKVMDDYLEEYNLSSTSPMNLVFFVDAAKHAARLARILAQPRGNAMLVGVGGSGKQSSTRFAAYMAGMKCFSIELTRGYGSNEFREDLKNLYKTGGIDGEPVVFLFTDTQIVNEGFVEDINNLLNSGEVPGLFPDDEKNRLMADLRPYIQSLGLPETKDVMWRTFINRVRDNLHIVLCMSPVGEAFRARCRQFPSLINCCTIDWFNEWPEAALQSVAKHFLAGVDLGDDDVKQSVCDMCVTIHTSVAAMAERFFNELRRRYYTTPKSYLDLINLYITLLDEKKTEFGVARDRLLNGLNKLEETNVLVDTMKVDLAELQPILKEKSEATAALLIQVNKDKAESQIVQERVGADEAEVKRQAAETKAIADDAKADLDEALPALEAAVSSLNSLSKQDITEVKSFPKPPPLVQLTMEAVNTLLQEKPDWDSAKKVLSDGQFLRRLFDFDKDNIPEKVIKSLKKYVDNPIYTPDQVAKQSNAAKSLCMWSRAMDVYHRVAKVVEPKRQALREAEGVLADANKVLKGKQDELAAVIARVQELENQLKQAEENQQSLAEQADTTAKRLQRAGKLTSALADEQVRWKETAESIGVATKLLVGDVFLGSGCISYYGAFTGVYRDELVTMWVSRCKEVGIPVSEECTLRATLSNPVEVREWNIWGLPTDGVSIDNGILTTRGKRWPLMIDPQGQANSWVKAMESKNGLRIVKLTDGNFLRTLENCIRVGYPVLIEDIGEQVDPSLEPVLLKQVFRQGNRLLIRLGDSDVDYDVNFKFYITTKLPNPHYLPEVCIKVTIINFTVTRKGLEDQLLGDVVRFERPDLEEQKDRLVVSIANDKKQLKDLEDKILKLLKESEGNILDDEVLINTLNNSKVTSGMIQGRVKEAEVTEKEINSTREQYRPVASIGSIIYFVIADLSLVGPMYQFSLVYFQKLFNHCLEAADASDDLSERLKILEVYTMDFMYTMVCRGLFEEHKLLFSFLLCSAWLRDSDFIKFTEWNFLLRGAPAVMPDGGPSNPAPDRFNEQKWKEIIHLSENVAAFGNLVKSMTSDIDSWLDWIDNSEPHAHRPPEVLIDPKAEGEEPGQLNEFHHLMLVKVFREEKVTMAASMYVGAKLGKEFVESKPWSLTEVFADTSSNTPVIFILSTGADPTGMLQRFAAEKGWVAGERLQIVSLGQGQGPIAKMLIEKAVKTGDWVCLQNCHLAKSWMLELESIVEGLGNGSVEVHEDFRLWLSSMPALTFPVLVLQNGIKLTNEPPKGLKANIKRTFFDMNEEYYAGCSKVGTWKKLLFSLAFFHGIIQERRKFGPLGWNIRYEFNNSDIECSMMTLHMFLEEQEVIPWEALSYVIGQINYGGRVTDDLDRRCLLSILGQYVLKDVLGDAYRFSKSGKYYAPTEGSLAEKLEYIAQLPAEEAPEVFGMHENANISFQLRDAKTLMDTVLSIQPRLVAAAGAKSPEDVVLDLAAELFGGLSEKPMTNEEAHESTFALGADGMLTSLAVVLSQEMERFNKLLKQMRSTLQLLQKAVKGLVVMSDDLELMFNSLLNNQVPGLWGKVAYPCLKPMASWIIDYHRRVEFFESWIANGNPKCYWLPGFFFPQGFLTGCLQAHARKYAMPIDTLNFDFSVTLMSDADEVEAGPEDGIYIDGLFVDNARWNMAEQWLDESEPGVMQSPLPVVHFLPAQKPLENLFKPEKMDEYQTPLYKTSIRAGILSTTGQSTNFVLCVLLPIREGTGPDFWVLQGAALLCMLDT</sequence>
<comment type="similarity">
    <text evidence="2">Belongs to the dynein heavy chain family.</text>
</comment>
<dbReference type="Gene3D" id="1.20.140.100">
    <property type="entry name" value="Dynein heavy chain, N-terminal domain 2"/>
    <property type="match status" value="1"/>
</dbReference>
<dbReference type="FunFam" id="3.10.490.20:FF:000005">
    <property type="entry name" value="Dynein axonemal heavy chain 6"/>
    <property type="match status" value="1"/>
</dbReference>
<feature type="domain" description="Dynein heavy chain ATP-binding dynein motor region" evidence="22">
    <location>
        <begin position="3004"/>
        <end position="3224"/>
    </location>
</feature>
<dbReference type="FunFam" id="3.40.50.300:FF:002141">
    <property type="entry name" value="Dynein heavy chain"/>
    <property type="match status" value="1"/>
</dbReference>
<evidence type="ECO:0000256" key="6">
    <source>
        <dbReference type="ARBA" id="ARBA00022794"/>
    </source>
</evidence>
<dbReference type="Gene3D" id="6.10.140.1060">
    <property type="match status" value="1"/>
</dbReference>
<evidence type="ECO:0008006" key="29">
    <source>
        <dbReference type="Google" id="ProtNLM"/>
    </source>
</evidence>
<dbReference type="GO" id="GO:0051959">
    <property type="term" value="F:dynein light intermediate chain binding"/>
    <property type="evidence" value="ECO:0007669"/>
    <property type="project" value="InterPro"/>
</dbReference>
<dbReference type="Pfam" id="PF12777">
    <property type="entry name" value="MT"/>
    <property type="match status" value="1"/>
</dbReference>
<dbReference type="Gene3D" id="1.10.8.710">
    <property type="match status" value="1"/>
</dbReference>
<keyword evidence="3" id="KW-0963">Cytoplasm</keyword>
<keyword evidence="13" id="KW-0206">Cytoskeleton</keyword>
<evidence type="ECO:0000259" key="24">
    <source>
        <dbReference type="Pfam" id="PF17857"/>
    </source>
</evidence>
<dbReference type="Gene3D" id="1.20.920.20">
    <property type="match status" value="1"/>
</dbReference>
<dbReference type="InterPro" id="IPR035699">
    <property type="entry name" value="AAA_6"/>
</dbReference>
<dbReference type="GO" id="GO:0030286">
    <property type="term" value="C:dynein complex"/>
    <property type="evidence" value="ECO:0007669"/>
    <property type="project" value="UniProtKB-KW"/>
</dbReference>
<dbReference type="InterPro" id="IPR043157">
    <property type="entry name" value="Dynein_AAA1S"/>
</dbReference>
<evidence type="ECO:0000256" key="15">
    <source>
        <dbReference type="SAM" id="Coils"/>
    </source>
</evidence>
<dbReference type="Pfam" id="PF12781">
    <property type="entry name" value="AAA_9"/>
    <property type="match status" value="1"/>
</dbReference>
<dbReference type="InterPro" id="IPR024743">
    <property type="entry name" value="Dynein_HC_stalk"/>
</dbReference>
<name>A0AAE0C267_9CHLO</name>
<comment type="subcellular location">
    <subcellularLocation>
        <location evidence="1">Cytoplasm</location>
        <location evidence="1">Cytoskeleton</location>
        <location evidence="1">Flagellum axoneme</location>
    </subcellularLocation>
</comment>
<evidence type="ECO:0000256" key="3">
    <source>
        <dbReference type="ARBA" id="ARBA00022490"/>
    </source>
</evidence>
<evidence type="ECO:0000259" key="23">
    <source>
        <dbReference type="Pfam" id="PF17852"/>
    </source>
</evidence>
<dbReference type="InterPro" id="IPR035706">
    <property type="entry name" value="AAA_9"/>
</dbReference>
<dbReference type="GO" id="GO:0045505">
    <property type="term" value="F:dynein intermediate chain binding"/>
    <property type="evidence" value="ECO:0007669"/>
    <property type="project" value="InterPro"/>
</dbReference>
<dbReference type="Pfam" id="PF12780">
    <property type="entry name" value="AAA_8"/>
    <property type="match status" value="1"/>
</dbReference>
<evidence type="ECO:0000313" key="27">
    <source>
        <dbReference type="EMBL" id="KAK3247052.1"/>
    </source>
</evidence>
<feature type="compositionally biased region" description="Basic and acidic residues" evidence="16">
    <location>
        <begin position="48"/>
        <end position="57"/>
    </location>
</feature>
<dbReference type="InterPro" id="IPR041228">
    <property type="entry name" value="Dynein_C"/>
</dbReference>
<evidence type="ECO:0000259" key="18">
    <source>
        <dbReference type="Pfam" id="PF08393"/>
    </source>
</evidence>
<keyword evidence="14" id="KW-0966">Cell projection</keyword>
<evidence type="ECO:0000256" key="1">
    <source>
        <dbReference type="ARBA" id="ARBA00004611"/>
    </source>
</evidence>
<dbReference type="Pfam" id="PF17852">
    <property type="entry name" value="Dynein_AAA_lid"/>
    <property type="match status" value="1"/>
</dbReference>
<keyword evidence="6" id="KW-0970">Cilium biogenesis/degradation</keyword>
<keyword evidence="28" id="KW-1185">Reference proteome</keyword>
<dbReference type="FunFam" id="3.40.50.300:FF:000063">
    <property type="entry name" value="dynein heavy chain 6, axonemal"/>
    <property type="match status" value="1"/>
</dbReference>
<dbReference type="Pfam" id="PF18199">
    <property type="entry name" value="Dynein_C"/>
    <property type="match status" value="1"/>
</dbReference>
<dbReference type="GO" id="GO:0005874">
    <property type="term" value="C:microtubule"/>
    <property type="evidence" value="ECO:0007669"/>
    <property type="project" value="UniProtKB-KW"/>
</dbReference>
<dbReference type="SUPFAM" id="SSF52540">
    <property type="entry name" value="P-loop containing nucleoside triphosphate hydrolases"/>
    <property type="match status" value="4"/>
</dbReference>
<proteinExistence type="inferred from homology"/>
<keyword evidence="8" id="KW-0282">Flagellum</keyword>
<feature type="coiled-coil region" evidence="15">
    <location>
        <begin position="3173"/>
        <end position="3200"/>
    </location>
</feature>
<dbReference type="InterPro" id="IPR024317">
    <property type="entry name" value="Dynein_heavy_chain_D4_dom"/>
</dbReference>
<dbReference type="EMBL" id="LGRX02029264">
    <property type="protein sequence ID" value="KAK3247052.1"/>
    <property type="molecule type" value="Genomic_DNA"/>
</dbReference>
<gene>
    <name evidence="27" type="ORF">CYMTET_43439</name>
</gene>
<dbReference type="Gene3D" id="1.20.920.30">
    <property type="match status" value="1"/>
</dbReference>
<evidence type="ECO:0000256" key="7">
    <source>
        <dbReference type="ARBA" id="ARBA00022840"/>
    </source>
</evidence>
<dbReference type="GO" id="GO:0008569">
    <property type="term" value="F:minus-end-directed microtubule motor activity"/>
    <property type="evidence" value="ECO:0007669"/>
    <property type="project" value="InterPro"/>
</dbReference>
<feature type="domain" description="Dynein heavy chain AAA module D4" evidence="21">
    <location>
        <begin position="2373"/>
        <end position="2632"/>
    </location>
</feature>
<dbReference type="FunFam" id="3.40.50.300:FF:000223">
    <property type="entry name" value="Dynein heavy chain 3, axonemal"/>
    <property type="match status" value="1"/>
</dbReference>
<accession>A0AAE0C267</accession>
<evidence type="ECO:0000256" key="11">
    <source>
        <dbReference type="ARBA" id="ARBA00023069"/>
    </source>
</evidence>
<keyword evidence="12" id="KW-0505">Motor protein</keyword>
<protein>
    <recommendedName>
        <fullName evidence="29">Dynein heavy chain</fullName>
    </recommendedName>
</protein>
<evidence type="ECO:0000256" key="13">
    <source>
        <dbReference type="ARBA" id="ARBA00023212"/>
    </source>
</evidence>
<dbReference type="FunFam" id="3.20.180.20:FF:000003">
    <property type="entry name" value="Dynein heavy chain 12, axonemal"/>
    <property type="match status" value="1"/>
</dbReference>
<feature type="domain" description="Dynein heavy chain C-terminal" evidence="26">
    <location>
        <begin position="3777"/>
        <end position="4091"/>
    </location>
</feature>
<dbReference type="FunFam" id="1.20.920.30:FF:000005">
    <property type="entry name" value="Dynein, axonemal, heavy chain 2"/>
    <property type="match status" value="1"/>
</dbReference>
<evidence type="ECO:0000256" key="2">
    <source>
        <dbReference type="ARBA" id="ARBA00008887"/>
    </source>
</evidence>
<dbReference type="InterPro" id="IPR042219">
    <property type="entry name" value="AAA_lid_11_sf"/>
</dbReference>
<evidence type="ECO:0000256" key="12">
    <source>
        <dbReference type="ARBA" id="ARBA00023175"/>
    </source>
</evidence>
<evidence type="ECO:0000259" key="26">
    <source>
        <dbReference type="Pfam" id="PF18199"/>
    </source>
</evidence>
<dbReference type="PANTHER" id="PTHR22878">
    <property type="entry name" value="DYNEIN HEAVY CHAIN 6, AXONEMAL-LIKE-RELATED"/>
    <property type="match status" value="1"/>
</dbReference>
<evidence type="ECO:0000259" key="21">
    <source>
        <dbReference type="Pfam" id="PF12780"/>
    </source>
</evidence>
<organism evidence="27 28">
    <name type="scientific">Cymbomonas tetramitiformis</name>
    <dbReference type="NCBI Taxonomy" id="36881"/>
    <lineage>
        <taxon>Eukaryota</taxon>
        <taxon>Viridiplantae</taxon>
        <taxon>Chlorophyta</taxon>
        <taxon>Pyramimonadophyceae</taxon>
        <taxon>Pyramimonadales</taxon>
        <taxon>Pyramimonadaceae</taxon>
        <taxon>Cymbomonas</taxon>
    </lineage>
</organism>
<dbReference type="GO" id="GO:0005929">
    <property type="term" value="C:cilium"/>
    <property type="evidence" value="ECO:0007669"/>
    <property type="project" value="UniProtKB-ARBA"/>
</dbReference>
<dbReference type="PANTHER" id="PTHR22878:SF68">
    <property type="entry name" value="DYNEIN HEAVY CHAIN 6, AXONEMAL-LIKE"/>
    <property type="match status" value="1"/>
</dbReference>
<dbReference type="CDD" id="cd00009">
    <property type="entry name" value="AAA"/>
    <property type="match status" value="1"/>
</dbReference>
<evidence type="ECO:0000259" key="25">
    <source>
        <dbReference type="Pfam" id="PF18198"/>
    </source>
</evidence>
<dbReference type="Gene3D" id="3.10.490.20">
    <property type="match status" value="1"/>
</dbReference>
<feature type="domain" description="Dynein heavy chain coiled coil stalk" evidence="20">
    <location>
        <begin position="2645"/>
        <end position="2974"/>
    </location>
</feature>
<dbReference type="InterPro" id="IPR027417">
    <property type="entry name" value="P-loop_NTPase"/>
</dbReference>
<dbReference type="InterPro" id="IPR042228">
    <property type="entry name" value="Dynein_linker_3"/>
</dbReference>
<feature type="region of interest" description="Disordered" evidence="16">
    <location>
        <begin position="438"/>
        <end position="481"/>
    </location>
</feature>
<keyword evidence="7" id="KW-0067">ATP-binding</keyword>
<dbReference type="InterPro" id="IPR004273">
    <property type="entry name" value="Dynein_heavy_D6_P-loop"/>
</dbReference>
<dbReference type="GO" id="GO:0007018">
    <property type="term" value="P:microtubule-based movement"/>
    <property type="evidence" value="ECO:0007669"/>
    <property type="project" value="InterPro"/>
</dbReference>
<dbReference type="FunFam" id="1.10.8.1220:FF:000001">
    <property type="entry name" value="Dynein axonemal heavy chain 5"/>
    <property type="match status" value="1"/>
</dbReference>
<evidence type="ECO:0000256" key="9">
    <source>
        <dbReference type="ARBA" id="ARBA00023017"/>
    </source>
</evidence>
<dbReference type="FunFam" id="1.20.140.100:FF:000004">
    <property type="entry name" value="Dynein axonemal heavy chain 6"/>
    <property type="match status" value="1"/>
</dbReference>
<evidence type="ECO:0000259" key="20">
    <source>
        <dbReference type="Pfam" id="PF12777"/>
    </source>
</evidence>
<dbReference type="Gene3D" id="1.10.8.1220">
    <property type="match status" value="1"/>
</dbReference>
<dbReference type="Gene3D" id="3.20.180.20">
    <property type="entry name" value="Dynein heavy chain, N-terminal domain 2"/>
    <property type="match status" value="1"/>
</dbReference>
<evidence type="ECO:0000313" key="28">
    <source>
        <dbReference type="Proteomes" id="UP001190700"/>
    </source>
</evidence>
<dbReference type="InterPro" id="IPR043160">
    <property type="entry name" value="Dynein_C_barrel"/>
</dbReference>
<feature type="domain" description="Dynein heavy chain AAA 5 extension" evidence="23">
    <location>
        <begin position="1884"/>
        <end position="1999"/>
    </location>
</feature>
<feature type="domain" description="Dynein heavy chain linker" evidence="18">
    <location>
        <begin position="849"/>
        <end position="1251"/>
    </location>
</feature>
<keyword evidence="11" id="KW-0969">Cilium</keyword>
<dbReference type="FunFam" id="3.40.50.300:FF:000362">
    <property type="entry name" value="Dynein, axonemal, heavy chain 6"/>
    <property type="match status" value="1"/>
</dbReference>
<dbReference type="FunFam" id="1.10.8.710:FF:000004">
    <property type="entry name" value="Dynein axonemal heavy chain 6"/>
    <property type="match status" value="1"/>
</dbReference>
<dbReference type="FunFam" id="1.10.8.720:FF:000001">
    <property type="entry name" value="dynein heavy chain 7, axonemal"/>
    <property type="match status" value="1"/>
</dbReference>
<dbReference type="InterPro" id="IPR041658">
    <property type="entry name" value="AAA_lid_11"/>
</dbReference>
<feature type="region of interest" description="Disordered" evidence="16">
    <location>
        <begin position="345"/>
        <end position="370"/>
    </location>
</feature>
<dbReference type="InterPro" id="IPR041466">
    <property type="entry name" value="Dynein_AAA5_ext"/>
</dbReference>
<dbReference type="Pfam" id="PF08393">
    <property type="entry name" value="DHC_N2"/>
    <property type="match status" value="1"/>
</dbReference>
<keyword evidence="4" id="KW-0493">Microtubule</keyword>
<dbReference type="Pfam" id="PF03028">
    <property type="entry name" value="Dynein_heavy"/>
    <property type="match status" value="1"/>
</dbReference>
<keyword evidence="5" id="KW-0547">Nucleotide-binding</keyword>
<evidence type="ECO:0000259" key="22">
    <source>
        <dbReference type="Pfam" id="PF12781"/>
    </source>
</evidence>
<feature type="compositionally biased region" description="Basic and acidic residues" evidence="16">
    <location>
        <begin position="450"/>
        <end position="481"/>
    </location>
</feature>
<feature type="coiled-coil region" evidence="15">
    <location>
        <begin position="606"/>
        <end position="633"/>
    </location>
</feature>
<feature type="region of interest" description="Disordered" evidence="16">
    <location>
        <begin position="1"/>
        <end position="64"/>
    </location>
</feature>
<evidence type="ECO:0000256" key="5">
    <source>
        <dbReference type="ARBA" id="ARBA00022741"/>
    </source>
</evidence>
<dbReference type="FunFam" id="1.20.58.1120:FF:000007">
    <property type="entry name" value="Dynein heavy chain 4"/>
    <property type="match status" value="1"/>
</dbReference>
<dbReference type="InterPro" id="IPR041589">
    <property type="entry name" value="DNAH3_AAA_lid_1"/>
</dbReference>
<dbReference type="Gene3D" id="1.10.8.720">
    <property type="entry name" value="Region D6 of dynein motor"/>
    <property type="match status" value="1"/>
</dbReference>
<dbReference type="Pfam" id="PF12774">
    <property type="entry name" value="AAA_6"/>
    <property type="match status" value="1"/>
</dbReference>
<evidence type="ECO:0000259" key="17">
    <source>
        <dbReference type="Pfam" id="PF03028"/>
    </source>
</evidence>
<evidence type="ECO:0000256" key="10">
    <source>
        <dbReference type="ARBA" id="ARBA00023054"/>
    </source>
</evidence>
<evidence type="ECO:0000259" key="19">
    <source>
        <dbReference type="Pfam" id="PF12774"/>
    </source>
</evidence>
<feature type="coiled-coil region" evidence="15">
    <location>
        <begin position="2860"/>
        <end position="2915"/>
    </location>
</feature>
<dbReference type="FunFam" id="1.20.920.20:FF:000006">
    <property type="entry name" value="Dynein, axonemal, heavy chain 6"/>
    <property type="match status" value="1"/>
</dbReference>
<dbReference type="Gene3D" id="1.10.287.2620">
    <property type="match status" value="1"/>
</dbReference>
<dbReference type="InterPro" id="IPR042222">
    <property type="entry name" value="Dynein_2_N"/>
</dbReference>
<dbReference type="Gene3D" id="1.20.1270.280">
    <property type="match status" value="1"/>
</dbReference>
<reference evidence="27 28" key="1">
    <citation type="journal article" date="2015" name="Genome Biol. Evol.">
        <title>Comparative Genomics of a Bacterivorous Green Alga Reveals Evolutionary Causalities and Consequences of Phago-Mixotrophic Mode of Nutrition.</title>
        <authorList>
            <person name="Burns J.A."/>
            <person name="Paasch A."/>
            <person name="Narechania A."/>
            <person name="Kim E."/>
        </authorList>
    </citation>
    <scope>NUCLEOTIDE SEQUENCE [LARGE SCALE GENOMIC DNA]</scope>
    <source>
        <strain evidence="27 28">PLY_AMNH</strain>
    </source>
</reference>
<feature type="domain" description="Dynein heavy chain region D6 P-loop" evidence="17">
    <location>
        <begin position="3482"/>
        <end position="3599"/>
    </location>
</feature>
<evidence type="ECO:0000256" key="14">
    <source>
        <dbReference type="ARBA" id="ARBA00023273"/>
    </source>
</evidence>
<dbReference type="Proteomes" id="UP001190700">
    <property type="component" value="Unassembled WGS sequence"/>
</dbReference>
<feature type="domain" description="Dynein heavy chain AAA lid" evidence="25">
    <location>
        <begin position="3631"/>
        <end position="3769"/>
    </location>
</feature>
<feature type="domain" description="Dynein heavy chain hydrolytic ATP-binding dynein motor region" evidence="19">
    <location>
        <begin position="1384"/>
        <end position="1710"/>
    </location>
</feature>
<dbReference type="Pfam" id="PF12775">
    <property type="entry name" value="AAA_7"/>
    <property type="match status" value="1"/>
</dbReference>
<dbReference type="Gene3D" id="3.40.50.300">
    <property type="entry name" value="P-loop containing nucleotide triphosphate hydrolases"/>
    <property type="match status" value="5"/>
</dbReference>
<evidence type="ECO:0000256" key="16">
    <source>
        <dbReference type="SAM" id="MobiDB-lite"/>
    </source>
</evidence>
<dbReference type="Pfam" id="PF17857">
    <property type="entry name" value="AAA_lid_1"/>
    <property type="match status" value="1"/>
</dbReference>
<keyword evidence="9" id="KW-0243">Dynein</keyword>
<comment type="caution">
    <text evidence="27">The sequence shown here is derived from an EMBL/GenBank/DDBJ whole genome shotgun (WGS) entry which is preliminary data.</text>
</comment>
<dbReference type="GO" id="GO:0060271">
    <property type="term" value="P:cilium assembly"/>
    <property type="evidence" value="ECO:0007669"/>
    <property type="project" value="UniProtKB-ARBA"/>
</dbReference>
<dbReference type="InterPro" id="IPR013602">
    <property type="entry name" value="Dynein_heavy_linker"/>
</dbReference>
<dbReference type="GO" id="GO:0005524">
    <property type="term" value="F:ATP binding"/>
    <property type="evidence" value="ECO:0007669"/>
    <property type="project" value="UniProtKB-KW"/>
</dbReference>
<dbReference type="Gene3D" id="1.20.58.1120">
    <property type="match status" value="1"/>
</dbReference>
<keyword evidence="10 15" id="KW-0175">Coiled coil</keyword>